<dbReference type="PANTHER" id="PTHR46791">
    <property type="entry name" value="EXPRESSED PROTEIN"/>
    <property type="match status" value="1"/>
</dbReference>
<proteinExistence type="predicted"/>
<reference evidence="2" key="1">
    <citation type="submission" date="2022-08" db="EMBL/GenBank/DDBJ databases">
        <title>A Global Phylogenomic Analysis of the Shiitake Genus Lentinula.</title>
        <authorList>
            <consortium name="DOE Joint Genome Institute"/>
            <person name="Sierra-Patev S."/>
            <person name="Min B."/>
            <person name="Naranjo-Ortiz M."/>
            <person name="Looney B."/>
            <person name="Konkel Z."/>
            <person name="Slot J.C."/>
            <person name="Sakamoto Y."/>
            <person name="Steenwyk J.L."/>
            <person name="Rokas A."/>
            <person name="Carro J."/>
            <person name="Camarero S."/>
            <person name="Ferreira P."/>
            <person name="Molpeceres G."/>
            <person name="Ruiz-Duenas F.J."/>
            <person name="Serrano A."/>
            <person name="Henrissat B."/>
            <person name="Drula E."/>
            <person name="Hughes K.W."/>
            <person name="Mata J.L."/>
            <person name="Ishikawa N.K."/>
            <person name="Vargas-Isla R."/>
            <person name="Ushijima S."/>
            <person name="Smith C.A."/>
            <person name="Ahrendt S."/>
            <person name="Andreopoulos W."/>
            <person name="He G."/>
            <person name="Labutti K."/>
            <person name="Lipzen A."/>
            <person name="Ng V."/>
            <person name="Riley R."/>
            <person name="Sandor L."/>
            <person name="Barry K."/>
            <person name="Martinez A.T."/>
            <person name="Xiao Y."/>
            <person name="Gibbons J.G."/>
            <person name="Terashima K."/>
            <person name="Grigoriev I.V."/>
            <person name="Hibbett D.S."/>
        </authorList>
    </citation>
    <scope>NUCLEOTIDE SEQUENCE</scope>
    <source>
        <strain evidence="2">RHP3577 ss4</strain>
    </source>
</reference>
<dbReference type="PANTHER" id="PTHR46791:SF5">
    <property type="entry name" value="CLR5 DOMAIN-CONTAINING PROTEIN-RELATED"/>
    <property type="match status" value="1"/>
</dbReference>
<keyword evidence="3" id="KW-1185">Reference proteome</keyword>
<organism evidence="2 3">
    <name type="scientific">Lentinula lateritia</name>
    <dbReference type="NCBI Taxonomy" id="40482"/>
    <lineage>
        <taxon>Eukaryota</taxon>
        <taxon>Fungi</taxon>
        <taxon>Dikarya</taxon>
        <taxon>Basidiomycota</taxon>
        <taxon>Agaricomycotina</taxon>
        <taxon>Agaricomycetes</taxon>
        <taxon>Agaricomycetidae</taxon>
        <taxon>Agaricales</taxon>
        <taxon>Marasmiineae</taxon>
        <taxon>Omphalotaceae</taxon>
        <taxon>Lentinula</taxon>
    </lineage>
</organism>
<comment type="caution">
    <text evidence="2">The sequence shown here is derived from an EMBL/GenBank/DDBJ whole genome shotgun (WGS) entry which is preliminary data.</text>
</comment>
<dbReference type="Proteomes" id="UP001150217">
    <property type="component" value="Unassembled WGS sequence"/>
</dbReference>
<evidence type="ECO:0000313" key="3">
    <source>
        <dbReference type="Proteomes" id="UP001150217"/>
    </source>
</evidence>
<dbReference type="EMBL" id="JANVFT010000010">
    <property type="protein sequence ID" value="KAJ4499577.1"/>
    <property type="molecule type" value="Genomic_DNA"/>
</dbReference>
<accession>A0ABQ8VT74</accession>
<dbReference type="Pfam" id="PF24764">
    <property type="entry name" value="rva_4"/>
    <property type="match status" value="1"/>
</dbReference>
<evidence type="ECO:0000313" key="2">
    <source>
        <dbReference type="EMBL" id="KAJ4499577.1"/>
    </source>
</evidence>
<sequence>MNEVRGMNRGSYIYGRSVHNIRIERLWVDVTRGFGKKWKDLFHLLETRYGLNVDNERHLWLLHHLFLHRIQHDIDVWIGSWNHHTISSRTQTYQTPTVMFQQGVIQHGFQGLFPESVNESREEVYAAYGVDWDDIENRNIVAHHHQHNPTSDNSRNFFDADTPEEMSHVEVPEVQDSLSIEGVSRLDNSLSALSYFSQGDISSLTQIWVEASNFLRSLG</sequence>
<evidence type="ECO:0000259" key="1">
    <source>
        <dbReference type="Pfam" id="PF24764"/>
    </source>
</evidence>
<protein>
    <recommendedName>
        <fullName evidence="1">Integrase core domain-containing protein</fullName>
    </recommendedName>
</protein>
<feature type="domain" description="Integrase core" evidence="1">
    <location>
        <begin position="1"/>
        <end position="107"/>
    </location>
</feature>
<gene>
    <name evidence="2" type="ORF">C8R41DRAFT_754049</name>
</gene>
<name>A0ABQ8VT74_9AGAR</name>
<dbReference type="InterPro" id="IPR058913">
    <property type="entry name" value="Integrase_dom_put"/>
</dbReference>